<dbReference type="AlphaFoldDB" id="A0A1Y2BYW7"/>
<reference evidence="1 2" key="1">
    <citation type="submission" date="2016-07" db="EMBL/GenBank/DDBJ databases">
        <title>Pervasive Adenine N6-methylation of Active Genes in Fungi.</title>
        <authorList>
            <consortium name="DOE Joint Genome Institute"/>
            <person name="Mondo S.J."/>
            <person name="Dannebaum R.O."/>
            <person name="Kuo R.C."/>
            <person name="Labutti K."/>
            <person name="Haridas S."/>
            <person name="Kuo A."/>
            <person name="Salamov A."/>
            <person name="Ahrendt S.R."/>
            <person name="Lipzen A."/>
            <person name="Sullivan W."/>
            <person name="Andreopoulos W.B."/>
            <person name="Clum A."/>
            <person name="Lindquist E."/>
            <person name="Daum C."/>
            <person name="Ramamoorthy G.K."/>
            <person name="Gryganskyi A."/>
            <person name="Culley D."/>
            <person name="Magnuson J.K."/>
            <person name="James T.Y."/>
            <person name="O'Malley M.A."/>
            <person name="Stajich J.E."/>
            <person name="Spatafora J.W."/>
            <person name="Visel A."/>
            <person name="Grigoriev I.V."/>
        </authorList>
    </citation>
    <scope>NUCLEOTIDE SEQUENCE [LARGE SCALE GENOMIC DNA]</scope>
    <source>
        <strain evidence="1 2">JEL800</strain>
    </source>
</reference>
<accession>A0A1Y2BYW7</accession>
<name>A0A1Y2BYW7_9FUNG</name>
<comment type="caution">
    <text evidence="1">The sequence shown here is derived from an EMBL/GenBank/DDBJ whole genome shotgun (WGS) entry which is preliminary data.</text>
</comment>
<evidence type="ECO:0000313" key="1">
    <source>
        <dbReference type="EMBL" id="ORY39950.1"/>
    </source>
</evidence>
<protein>
    <submittedName>
        <fullName evidence="1">Uncharacterized protein</fullName>
    </submittedName>
</protein>
<keyword evidence="2" id="KW-1185">Reference proteome</keyword>
<sequence length="302" mass="33859">MQAHTPLAVQSDALPSNTRSLEARVGSIALEKALKEEMANEVMDQLRKVVKEMDKDAWMYEPSNNSPVHATLNLVTLLHARNQSISAHSASEFREFHSLNAHVLETAPFPEFLKPPSFLSRVKSFFHTPPTTHQLVQEINLVAGAFLSSISQQLSISSSITSRTLLYSPSLSMRPSSEETSLVQFMQSRKRKPSSAAPIDYESAHSYSPIASFRQDSTSSRNLQKELNVDSRVSLKRRRLEADGFGDNNIQDSVISTKIRVLKVVGLWDSRCDYCNENFWVERQSTASAASYEESDILSSYE</sequence>
<gene>
    <name evidence="1" type="ORF">BCR33DRAFT_853072</name>
</gene>
<dbReference type="EMBL" id="MCGO01000037">
    <property type="protein sequence ID" value="ORY39950.1"/>
    <property type="molecule type" value="Genomic_DNA"/>
</dbReference>
<dbReference type="Proteomes" id="UP000193642">
    <property type="component" value="Unassembled WGS sequence"/>
</dbReference>
<evidence type="ECO:0000313" key="2">
    <source>
        <dbReference type="Proteomes" id="UP000193642"/>
    </source>
</evidence>
<proteinExistence type="predicted"/>
<organism evidence="1 2">
    <name type="scientific">Rhizoclosmatium globosum</name>
    <dbReference type="NCBI Taxonomy" id="329046"/>
    <lineage>
        <taxon>Eukaryota</taxon>
        <taxon>Fungi</taxon>
        <taxon>Fungi incertae sedis</taxon>
        <taxon>Chytridiomycota</taxon>
        <taxon>Chytridiomycota incertae sedis</taxon>
        <taxon>Chytridiomycetes</taxon>
        <taxon>Chytridiales</taxon>
        <taxon>Chytriomycetaceae</taxon>
        <taxon>Rhizoclosmatium</taxon>
    </lineage>
</organism>
<dbReference type="OrthoDB" id="10479639at2759"/>